<dbReference type="Pfam" id="PF05721">
    <property type="entry name" value="PhyH"/>
    <property type="match status" value="1"/>
</dbReference>
<dbReference type="EMBL" id="JBHTJG010000003">
    <property type="protein sequence ID" value="MFD0946442.1"/>
    <property type="molecule type" value="Genomic_DNA"/>
</dbReference>
<accession>A0ABW3H6K6</accession>
<sequence>MHATARRGLPDIYGLEDFWARNTGRARPAPMSMADRVLLCVLGLGIEQGLMHLNRNRPDWDAFTAWVLDEAGPPDPLAVRRYHAWLFEQPEPKSVRAALKKVEDAPDAIDAAGLAHWQEHGYVIVREAIPRAAAEAAAALLWHRVDARPDDPDSWYNPAARGLWVPLYHAPELAVARRSLRVRKAFAQLWGTADLWMITDRTSFNPPERPGFPFEGYKLHWDVSLATPIPFATQGILYLSDTAADQGALRVVPGFHHGIAQWLDGLGGRDPREEDLSAQAVTVPAQAGDLILWRQDLPHGASPNHGRAPRLAQYVNMFSAAMEERSEWR</sequence>
<organism evidence="1 2">
    <name type="scientific">Sphingomonas canadensis</name>
    <dbReference type="NCBI Taxonomy" id="1219257"/>
    <lineage>
        <taxon>Bacteria</taxon>
        <taxon>Pseudomonadati</taxon>
        <taxon>Pseudomonadota</taxon>
        <taxon>Alphaproteobacteria</taxon>
        <taxon>Sphingomonadales</taxon>
        <taxon>Sphingomonadaceae</taxon>
        <taxon>Sphingomonas</taxon>
    </lineage>
</organism>
<dbReference type="GO" id="GO:0051213">
    <property type="term" value="F:dioxygenase activity"/>
    <property type="evidence" value="ECO:0007669"/>
    <property type="project" value="UniProtKB-KW"/>
</dbReference>
<comment type="caution">
    <text evidence="1">The sequence shown here is derived from an EMBL/GenBank/DDBJ whole genome shotgun (WGS) entry which is preliminary data.</text>
</comment>
<dbReference type="Gene3D" id="2.60.120.620">
    <property type="entry name" value="q2cbj1_9rhob like domain"/>
    <property type="match status" value="1"/>
</dbReference>
<evidence type="ECO:0000313" key="2">
    <source>
        <dbReference type="Proteomes" id="UP001596977"/>
    </source>
</evidence>
<dbReference type="PANTHER" id="PTHR31630:SF6">
    <property type="entry name" value="PHYTANOYL-COA DIOXYGENASE-RELATED"/>
    <property type="match status" value="1"/>
</dbReference>
<gene>
    <name evidence="1" type="ORF">ACFQ1E_08850</name>
</gene>
<evidence type="ECO:0000313" key="1">
    <source>
        <dbReference type="EMBL" id="MFD0946442.1"/>
    </source>
</evidence>
<dbReference type="PANTHER" id="PTHR31630">
    <property type="entry name" value="PHYTANOYL-COA DIOXYGENASE-RELATED-RELATED"/>
    <property type="match status" value="1"/>
</dbReference>
<dbReference type="RefSeq" id="WP_264943811.1">
    <property type="nucleotide sequence ID" value="NZ_JAPDRA010000003.1"/>
</dbReference>
<dbReference type="InterPro" id="IPR008775">
    <property type="entry name" value="Phytyl_CoA_dOase-like"/>
</dbReference>
<keyword evidence="1" id="KW-0560">Oxidoreductase</keyword>
<dbReference type="SUPFAM" id="SSF51197">
    <property type="entry name" value="Clavaminate synthase-like"/>
    <property type="match status" value="1"/>
</dbReference>
<name>A0ABW3H6K6_9SPHN</name>
<reference evidence="2" key="1">
    <citation type="journal article" date="2019" name="Int. J. Syst. Evol. Microbiol.">
        <title>The Global Catalogue of Microorganisms (GCM) 10K type strain sequencing project: providing services to taxonomists for standard genome sequencing and annotation.</title>
        <authorList>
            <consortium name="The Broad Institute Genomics Platform"/>
            <consortium name="The Broad Institute Genome Sequencing Center for Infectious Disease"/>
            <person name="Wu L."/>
            <person name="Ma J."/>
        </authorList>
    </citation>
    <scope>NUCLEOTIDE SEQUENCE [LARGE SCALE GENOMIC DNA]</scope>
    <source>
        <strain evidence="2">CCUG 62982</strain>
    </source>
</reference>
<keyword evidence="1" id="KW-0223">Dioxygenase</keyword>
<proteinExistence type="predicted"/>
<keyword evidence="2" id="KW-1185">Reference proteome</keyword>
<protein>
    <submittedName>
        <fullName evidence="1">Phytanoyl-CoA dioxygenase family protein</fullName>
    </submittedName>
</protein>
<dbReference type="Proteomes" id="UP001596977">
    <property type="component" value="Unassembled WGS sequence"/>
</dbReference>